<evidence type="ECO:0000256" key="1">
    <source>
        <dbReference type="SAM" id="MobiDB-lite"/>
    </source>
</evidence>
<sequence>MLMTKGKSAMGKTVKAFSPHLPPRMHSSHDSISGRRRRKSRGLWGFVCLS</sequence>
<keyword evidence="3" id="KW-1185">Reference proteome</keyword>
<evidence type="ECO:0000313" key="3">
    <source>
        <dbReference type="Proteomes" id="UP000503349"/>
    </source>
</evidence>
<dbReference type="AlphaFoldDB" id="A0A6G1PW75"/>
<accession>A0A6G1PW75</accession>
<name>A0A6G1PW75_CHAAH</name>
<feature type="region of interest" description="Disordered" evidence="1">
    <location>
        <begin position="1"/>
        <end position="41"/>
    </location>
</feature>
<dbReference type="Proteomes" id="UP000503349">
    <property type="component" value="Chromosome 10"/>
</dbReference>
<evidence type="ECO:0000313" key="2">
    <source>
        <dbReference type="EMBL" id="KAF3694433.1"/>
    </source>
</evidence>
<proteinExistence type="predicted"/>
<gene>
    <name evidence="2" type="ORF">EXN66_Car010109</name>
</gene>
<reference evidence="2 3" key="1">
    <citation type="submission" date="2019-02" db="EMBL/GenBank/DDBJ databases">
        <title>Opniocepnalus argus genome.</title>
        <authorList>
            <person name="Zhou C."/>
            <person name="Xiao S."/>
        </authorList>
    </citation>
    <scope>NUCLEOTIDE SEQUENCE [LARGE SCALE GENOMIC DNA]</scope>
    <source>
        <strain evidence="2">OARG1902GOOAL</strain>
        <tissue evidence="2">Muscle</tissue>
    </source>
</reference>
<organism evidence="2 3">
    <name type="scientific">Channa argus</name>
    <name type="common">Northern snakehead</name>
    <name type="synonym">Ophicephalus argus</name>
    <dbReference type="NCBI Taxonomy" id="215402"/>
    <lineage>
        <taxon>Eukaryota</taxon>
        <taxon>Metazoa</taxon>
        <taxon>Chordata</taxon>
        <taxon>Craniata</taxon>
        <taxon>Vertebrata</taxon>
        <taxon>Euteleostomi</taxon>
        <taxon>Actinopterygii</taxon>
        <taxon>Neopterygii</taxon>
        <taxon>Teleostei</taxon>
        <taxon>Neoteleostei</taxon>
        <taxon>Acanthomorphata</taxon>
        <taxon>Anabantaria</taxon>
        <taxon>Anabantiformes</taxon>
        <taxon>Channoidei</taxon>
        <taxon>Channidae</taxon>
        <taxon>Channa</taxon>
    </lineage>
</organism>
<dbReference type="EMBL" id="CM015721">
    <property type="protein sequence ID" value="KAF3694433.1"/>
    <property type="molecule type" value="Genomic_DNA"/>
</dbReference>
<reference evidence="3" key="2">
    <citation type="submission" date="2019-02" db="EMBL/GenBank/DDBJ databases">
        <title>Opniocepnalus argus Var Kimnra genome.</title>
        <authorList>
            <person name="Zhou C."/>
            <person name="Xiao S."/>
        </authorList>
    </citation>
    <scope>NUCLEOTIDE SEQUENCE [LARGE SCALE GENOMIC DNA]</scope>
</reference>
<protein>
    <submittedName>
        <fullName evidence="2">Uncharacterized protein</fullName>
    </submittedName>
</protein>